<comment type="caution">
    <text evidence="2">The sequence shown here is derived from an EMBL/GenBank/DDBJ whole genome shotgun (WGS) entry which is preliminary data.</text>
</comment>
<evidence type="ECO:0008006" key="3">
    <source>
        <dbReference type="Google" id="ProtNLM"/>
    </source>
</evidence>
<organism evidence="2">
    <name type="scientific">Tanacetum cinerariifolium</name>
    <name type="common">Dalmatian daisy</name>
    <name type="synonym">Chrysanthemum cinerariifolium</name>
    <dbReference type="NCBI Taxonomy" id="118510"/>
    <lineage>
        <taxon>Eukaryota</taxon>
        <taxon>Viridiplantae</taxon>
        <taxon>Streptophyta</taxon>
        <taxon>Embryophyta</taxon>
        <taxon>Tracheophyta</taxon>
        <taxon>Spermatophyta</taxon>
        <taxon>Magnoliopsida</taxon>
        <taxon>eudicotyledons</taxon>
        <taxon>Gunneridae</taxon>
        <taxon>Pentapetalae</taxon>
        <taxon>asterids</taxon>
        <taxon>campanulids</taxon>
        <taxon>Asterales</taxon>
        <taxon>Asteraceae</taxon>
        <taxon>Asteroideae</taxon>
        <taxon>Anthemideae</taxon>
        <taxon>Anthemidinae</taxon>
        <taxon>Tanacetum</taxon>
    </lineage>
</organism>
<evidence type="ECO:0000313" key="2">
    <source>
        <dbReference type="EMBL" id="GEU44612.1"/>
    </source>
</evidence>
<evidence type="ECO:0000256" key="1">
    <source>
        <dbReference type="SAM" id="MobiDB-lite"/>
    </source>
</evidence>
<feature type="compositionally biased region" description="Basic and acidic residues" evidence="1">
    <location>
        <begin position="103"/>
        <end position="113"/>
    </location>
</feature>
<dbReference type="AlphaFoldDB" id="A0A6L2K780"/>
<proteinExistence type="predicted"/>
<feature type="compositionally biased region" description="Acidic residues" evidence="1">
    <location>
        <begin position="118"/>
        <end position="130"/>
    </location>
</feature>
<feature type="region of interest" description="Disordered" evidence="1">
    <location>
        <begin position="64"/>
        <end position="135"/>
    </location>
</feature>
<protein>
    <recommendedName>
        <fullName evidence="3">Zinc knuckle CX2CX4HX4C</fullName>
    </recommendedName>
</protein>
<dbReference type="EMBL" id="BKCJ010001869">
    <property type="protein sequence ID" value="GEU44612.1"/>
    <property type="molecule type" value="Genomic_DNA"/>
</dbReference>
<accession>A0A6L2K780</accession>
<name>A0A6L2K780_TANCI</name>
<reference evidence="2" key="1">
    <citation type="journal article" date="2019" name="Sci. Rep.">
        <title>Draft genome of Tanacetum cinerariifolium, the natural source of mosquito coil.</title>
        <authorList>
            <person name="Yamashiro T."/>
            <person name="Shiraishi A."/>
            <person name="Satake H."/>
            <person name="Nakayama K."/>
        </authorList>
    </citation>
    <scope>NUCLEOTIDE SEQUENCE</scope>
</reference>
<sequence length="152" mass="17423">MIELRADVELKDTTVVAMPKIMEEGYYTCTIRVEYEWKPPRCSYCKVFSHTQEECPKNIRLEHRLVPKKPTASSSSNKKKGVEPINRLVPKKPTASSNGNKKKGVEPINERDSYGNSDYDEDSYDDDIFEGQDLPQEIQALSDTWISEFKGN</sequence>
<gene>
    <name evidence="2" type="ORF">Tci_016590</name>
</gene>